<gene>
    <name evidence="2" type="ORF">SM757_10770</name>
</gene>
<comment type="caution">
    <text evidence="2">The sequence shown here is derived from an EMBL/GenBank/DDBJ whole genome shotgun (WGS) entry which is preliminary data.</text>
</comment>
<evidence type="ECO:0000256" key="1">
    <source>
        <dbReference type="SAM" id="SignalP"/>
    </source>
</evidence>
<name>A0ABU5ID59_9BURK</name>
<keyword evidence="1" id="KW-0732">Signal</keyword>
<feature type="signal peptide" evidence="1">
    <location>
        <begin position="1"/>
        <end position="27"/>
    </location>
</feature>
<evidence type="ECO:0000313" key="2">
    <source>
        <dbReference type="EMBL" id="MDZ5457051.1"/>
    </source>
</evidence>
<dbReference type="RefSeq" id="WP_066331526.1">
    <property type="nucleotide sequence ID" value="NZ_JAXOJX010000014.1"/>
</dbReference>
<reference evidence="2 3" key="1">
    <citation type="submission" date="2023-11" db="EMBL/GenBank/DDBJ databases">
        <title>Draft genome of Azohydromonas lata strain H1 (DSM1123), a polyhydroxyalkanoate producer.</title>
        <authorList>
            <person name="Traversa D."/>
            <person name="D'Addabbo P."/>
            <person name="Pazzani C."/>
            <person name="Manzari C."/>
            <person name="Chiara M."/>
            <person name="Scrascia M."/>
        </authorList>
    </citation>
    <scope>NUCLEOTIDE SEQUENCE [LARGE SCALE GENOMIC DNA]</scope>
    <source>
        <strain evidence="2 3">H1</strain>
    </source>
</reference>
<dbReference type="EMBL" id="JAXOJX010000014">
    <property type="protein sequence ID" value="MDZ5457051.1"/>
    <property type="molecule type" value="Genomic_DNA"/>
</dbReference>
<sequence length="66" mass="7191">MTLRLPRRNLLAAAACTPLAAAAQVRAAVPQPVPVQEAAAQVKPAQPATYHETEHTRRYYRSAARL</sequence>
<proteinExistence type="predicted"/>
<protein>
    <submittedName>
        <fullName evidence="2">Formate dehydrogenase</fullName>
    </submittedName>
</protein>
<dbReference type="PROSITE" id="PS51318">
    <property type="entry name" value="TAT"/>
    <property type="match status" value="1"/>
</dbReference>
<feature type="chain" id="PRO_5045686616" evidence="1">
    <location>
        <begin position="28"/>
        <end position="66"/>
    </location>
</feature>
<organism evidence="2 3">
    <name type="scientific">Azohydromonas lata</name>
    <dbReference type="NCBI Taxonomy" id="45677"/>
    <lineage>
        <taxon>Bacteria</taxon>
        <taxon>Pseudomonadati</taxon>
        <taxon>Pseudomonadota</taxon>
        <taxon>Betaproteobacteria</taxon>
        <taxon>Burkholderiales</taxon>
        <taxon>Sphaerotilaceae</taxon>
        <taxon>Azohydromonas</taxon>
    </lineage>
</organism>
<evidence type="ECO:0000313" key="3">
    <source>
        <dbReference type="Proteomes" id="UP001293718"/>
    </source>
</evidence>
<dbReference type="InterPro" id="IPR006311">
    <property type="entry name" value="TAT_signal"/>
</dbReference>
<dbReference type="PIRSF" id="PIRSF036704">
    <property type="entry name" value="UCP036704"/>
    <property type="match status" value="1"/>
</dbReference>
<dbReference type="Proteomes" id="UP001293718">
    <property type="component" value="Unassembled WGS sequence"/>
</dbReference>
<keyword evidence="3" id="KW-1185">Reference proteome</keyword>
<accession>A0ABU5ID59</accession>
<dbReference type="InterPro" id="IPR014177">
    <property type="entry name" value="Formate_DH_TAT-contain"/>
</dbReference>